<dbReference type="Pfam" id="PF08355">
    <property type="entry name" value="EF_assoc_1"/>
    <property type="match status" value="1"/>
</dbReference>
<proteinExistence type="predicted"/>
<feature type="non-terminal residue" evidence="4">
    <location>
        <position position="128"/>
    </location>
</feature>
<dbReference type="PANTHER" id="PTHR46819:SF1">
    <property type="entry name" value="EF-HAND CALCIUM-BINDING DOMAIN-CONTAINING PROTEIN 7"/>
    <property type="match status" value="1"/>
</dbReference>
<dbReference type="SUPFAM" id="SSF52540">
    <property type="entry name" value="P-loop containing nucleoside triphosphate hydrolases"/>
    <property type="match status" value="1"/>
</dbReference>
<dbReference type="STRING" id="57577.A0A2K3M990"/>
<comment type="caution">
    <text evidence="4">The sequence shown here is derived from an EMBL/GenBank/DDBJ whole genome shotgun (WGS) entry which is preliminary data.</text>
</comment>
<reference evidence="4 5" key="1">
    <citation type="journal article" date="2014" name="Am. J. Bot.">
        <title>Genome assembly and annotation for red clover (Trifolium pratense; Fabaceae).</title>
        <authorList>
            <person name="Istvanek J."/>
            <person name="Jaros M."/>
            <person name="Krenek A."/>
            <person name="Repkova J."/>
        </authorList>
    </citation>
    <scope>NUCLEOTIDE SEQUENCE [LARGE SCALE GENOMIC DNA]</scope>
    <source>
        <strain evidence="5">cv. Tatra</strain>
        <tissue evidence="4">Young leaves</tissue>
    </source>
</reference>
<evidence type="ECO:0000256" key="1">
    <source>
        <dbReference type="ARBA" id="ARBA00022723"/>
    </source>
</evidence>
<feature type="domain" description="Mitochondrial Rho GTPase 1/3 EF hand associated type-1" evidence="3">
    <location>
        <begin position="1"/>
        <end position="38"/>
    </location>
</feature>
<dbReference type="AlphaFoldDB" id="A0A2K3M990"/>
<dbReference type="InterPro" id="IPR013566">
    <property type="entry name" value="EF_hand_assoc_1"/>
</dbReference>
<protein>
    <submittedName>
        <fullName evidence="4">Mitochondrial rho GTPase 1-like protein</fullName>
    </submittedName>
</protein>
<keyword evidence="1" id="KW-0479">Metal-binding</keyword>
<dbReference type="InterPro" id="IPR052266">
    <property type="entry name" value="Miro-EF-hand_domain"/>
</dbReference>
<dbReference type="Proteomes" id="UP000236291">
    <property type="component" value="Unassembled WGS sequence"/>
</dbReference>
<sequence>MTLLNPTFSVEYLKYIGYPSDLSSTIRVTRRRHVDRQKLRSERNVLQCFIFGPMKAGKSALLNSFNGRPYSEVYNPTNKDRYAVNAVDISKENKKYLVLREISEGGVTKLLANKESLASCDIAVFVHD</sequence>
<evidence type="ECO:0000313" key="4">
    <source>
        <dbReference type="EMBL" id="PNX87345.1"/>
    </source>
</evidence>
<evidence type="ECO:0000259" key="3">
    <source>
        <dbReference type="Pfam" id="PF08355"/>
    </source>
</evidence>
<dbReference type="GO" id="GO:0046872">
    <property type="term" value="F:metal ion binding"/>
    <property type="evidence" value="ECO:0007669"/>
    <property type="project" value="UniProtKB-KW"/>
</dbReference>
<reference evidence="4 5" key="2">
    <citation type="journal article" date="2017" name="Front. Plant Sci.">
        <title>Gene Classification and Mining of Molecular Markers Useful in Red Clover (Trifolium pratense) Breeding.</title>
        <authorList>
            <person name="Istvanek J."/>
            <person name="Dluhosova J."/>
            <person name="Dluhos P."/>
            <person name="Patkova L."/>
            <person name="Nedelnik J."/>
            <person name="Repkova J."/>
        </authorList>
    </citation>
    <scope>NUCLEOTIDE SEQUENCE [LARGE SCALE GENOMIC DNA]</scope>
    <source>
        <strain evidence="5">cv. Tatra</strain>
        <tissue evidence="4">Young leaves</tissue>
    </source>
</reference>
<dbReference type="InterPro" id="IPR027417">
    <property type="entry name" value="P-loop_NTPase"/>
</dbReference>
<name>A0A2K3M990_TRIPR</name>
<evidence type="ECO:0000256" key="2">
    <source>
        <dbReference type="ARBA" id="ARBA00022737"/>
    </source>
</evidence>
<organism evidence="4 5">
    <name type="scientific">Trifolium pratense</name>
    <name type="common">Red clover</name>
    <dbReference type="NCBI Taxonomy" id="57577"/>
    <lineage>
        <taxon>Eukaryota</taxon>
        <taxon>Viridiplantae</taxon>
        <taxon>Streptophyta</taxon>
        <taxon>Embryophyta</taxon>
        <taxon>Tracheophyta</taxon>
        <taxon>Spermatophyta</taxon>
        <taxon>Magnoliopsida</taxon>
        <taxon>eudicotyledons</taxon>
        <taxon>Gunneridae</taxon>
        <taxon>Pentapetalae</taxon>
        <taxon>rosids</taxon>
        <taxon>fabids</taxon>
        <taxon>Fabales</taxon>
        <taxon>Fabaceae</taxon>
        <taxon>Papilionoideae</taxon>
        <taxon>50 kb inversion clade</taxon>
        <taxon>NPAAA clade</taxon>
        <taxon>Hologalegina</taxon>
        <taxon>IRL clade</taxon>
        <taxon>Trifolieae</taxon>
        <taxon>Trifolium</taxon>
    </lineage>
</organism>
<evidence type="ECO:0000313" key="5">
    <source>
        <dbReference type="Proteomes" id="UP000236291"/>
    </source>
</evidence>
<dbReference type="EMBL" id="ASHM01053614">
    <property type="protein sequence ID" value="PNX87345.1"/>
    <property type="molecule type" value="Genomic_DNA"/>
</dbReference>
<dbReference type="PANTHER" id="PTHR46819">
    <property type="entry name" value="EF-HAND CALCIUM-BINDING DOMAIN-CONTAINING PROTEIN 7"/>
    <property type="match status" value="1"/>
</dbReference>
<dbReference type="ExpressionAtlas" id="A0A2K3M990">
    <property type="expression patterns" value="baseline"/>
</dbReference>
<accession>A0A2K3M990</accession>
<keyword evidence="2" id="KW-0677">Repeat</keyword>
<gene>
    <name evidence="4" type="ORF">L195_g043432</name>
</gene>
<dbReference type="Gene3D" id="1.10.238.10">
    <property type="entry name" value="EF-hand"/>
    <property type="match status" value="1"/>
</dbReference>